<dbReference type="Proteomes" id="UP001204798">
    <property type="component" value="Unassembled WGS sequence"/>
</dbReference>
<reference evidence="1 2" key="1">
    <citation type="submission" date="2022-08" db="EMBL/GenBank/DDBJ databases">
        <title>Bacterial and archaeal communities from various locations to study Microbial Dark Matter (Phase II).</title>
        <authorList>
            <person name="Stepanauskas R."/>
        </authorList>
    </citation>
    <scope>NUCLEOTIDE SEQUENCE [LARGE SCALE GENOMIC DNA]</scope>
    <source>
        <strain evidence="1 2">PD1</strain>
    </source>
</reference>
<comment type="caution">
    <text evidence="1">The sequence shown here is derived from an EMBL/GenBank/DDBJ whole genome shotgun (WGS) entry which is preliminary data.</text>
</comment>
<protein>
    <submittedName>
        <fullName evidence="1">Uncharacterized protein</fullName>
    </submittedName>
</protein>
<evidence type="ECO:0000313" key="2">
    <source>
        <dbReference type="Proteomes" id="UP001204798"/>
    </source>
</evidence>
<accession>A0ABT2ESZ3</accession>
<name>A0ABT2ESZ3_9BACT</name>
<dbReference type="RefSeq" id="WP_259101736.1">
    <property type="nucleotide sequence ID" value="NZ_CP130454.1"/>
</dbReference>
<organism evidence="1 2">
    <name type="scientific">Candidatus Fervidibacter sacchari</name>
    <dbReference type="NCBI Taxonomy" id="1448929"/>
    <lineage>
        <taxon>Bacteria</taxon>
        <taxon>Candidatus Fervidibacterota</taxon>
        <taxon>Candidatus Fervidibacter</taxon>
    </lineage>
</organism>
<evidence type="ECO:0000313" key="1">
    <source>
        <dbReference type="EMBL" id="MCS3921027.1"/>
    </source>
</evidence>
<dbReference type="EMBL" id="JANUCP010000008">
    <property type="protein sequence ID" value="MCS3921027.1"/>
    <property type="molecule type" value="Genomic_DNA"/>
</dbReference>
<gene>
    <name evidence="1" type="ORF">M2350_003468</name>
</gene>
<sequence length="104" mass="11785">MADSFFLEGSAPALPKIFKHIGEMCPPILSACFSRLRFRRHRLRVGGQVMGKKRRGLFPTAVIPLNDRRMTKSHITLYALRITHYASRNLHHDLSALLSKETGA</sequence>
<proteinExistence type="predicted"/>
<keyword evidence="2" id="KW-1185">Reference proteome</keyword>